<reference evidence="1 2" key="1">
    <citation type="journal article" date="2019" name="Nat. Ecol. Evol.">
        <title>Megaphylogeny resolves global patterns of mushroom evolution.</title>
        <authorList>
            <person name="Varga T."/>
            <person name="Krizsan K."/>
            <person name="Foldi C."/>
            <person name="Dima B."/>
            <person name="Sanchez-Garcia M."/>
            <person name="Sanchez-Ramirez S."/>
            <person name="Szollosi G.J."/>
            <person name="Szarkandi J.G."/>
            <person name="Papp V."/>
            <person name="Albert L."/>
            <person name="Andreopoulos W."/>
            <person name="Angelini C."/>
            <person name="Antonin V."/>
            <person name="Barry K.W."/>
            <person name="Bougher N.L."/>
            <person name="Buchanan P."/>
            <person name="Buyck B."/>
            <person name="Bense V."/>
            <person name="Catcheside P."/>
            <person name="Chovatia M."/>
            <person name="Cooper J."/>
            <person name="Damon W."/>
            <person name="Desjardin D."/>
            <person name="Finy P."/>
            <person name="Geml J."/>
            <person name="Haridas S."/>
            <person name="Hughes K."/>
            <person name="Justo A."/>
            <person name="Karasinski D."/>
            <person name="Kautmanova I."/>
            <person name="Kiss B."/>
            <person name="Kocsube S."/>
            <person name="Kotiranta H."/>
            <person name="LaButti K.M."/>
            <person name="Lechner B.E."/>
            <person name="Liimatainen K."/>
            <person name="Lipzen A."/>
            <person name="Lukacs Z."/>
            <person name="Mihaltcheva S."/>
            <person name="Morgado L.N."/>
            <person name="Niskanen T."/>
            <person name="Noordeloos M.E."/>
            <person name="Ohm R.A."/>
            <person name="Ortiz-Santana B."/>
            <person name="Ovrebo C."/>
            <person name="Racz N."/>
            <person name="Riley R."/>
            <person name="Savchenko A."/>
            <person name="Shiryaev A."/>
            <person name="Soop K."/>
            <person name="Spirin V."/>
            <person name="Szebenyi C."/>
            <person name="Tomsovsky M."/>
            <person name="Tulloss R.E."/>
            <person name="Uehling J."/>
            <person name="Grigoriev I.V."/>
            <person name="Vagvolgyi C."/>
            <person name="Papp T."/>
            <person name="Martin F.M."/>
            <person name="Miettinen O."/>
            <person name="Hibbett D.S."/>
            <person name="Nagy L.G."/>
        </authorList>
    </citation>
    <scope>NUCLEOTIDE SEQUENCE [LARGE SCALE GENOMIC DNA]</scope>
    <source>
        <strain evidence="1 2">OMC1185</strain>
    </source>
</reference>
<dbReference type="AlphaFoldDB" id="A0A5C3N7B1"/>
<dbReference type="EMBL" id="ML213508">
    <property type="protein sequence ID" value="TFK53183.1"/>
    <property type="molecule type" value="Genomic_DNA"/>
</dbReference>
<dbReference type="Proteomes" id="UP000305948">
    <property type="component" value="Unassembled WGS sequence"/>
</dbReference>
<accession>A0A5C3N7B1</accession>
<organism evidence="1 2">
    <name type="scientific">Heliocybe sulcata</name>
    <dbReference type="NCBI Taxonomy" id="5364"/>
    <lineage>
        <taxon>Eukaryota</taxon>
        <taxon>Fungi</taxon>
        <taxon>Dikarya</taxon>
        <taxon>Basidiomycota</taxon>
        <taxon>Agaricomycotina</taxon>
        <taxon>Agaricomycetes</taxon>
        <taxon>Gloeophyllales</taxon>
        <taxon>Gloeophyllaceae</taxon>
        <taxon>Heliocybe</taxon>
    </lineage>
</organism>
<evidence type="ECO:0000313" key="2">
    <source>
        <dbReference type="Proteomes" id="UP000305948"/>
    </source>
</evidence>
<protein>
    <submittedName>
        <fullName evidence="1">Uncharacterized protein</fullName>
    </submittedName>
</protein>
<gene>
    <name evidence="1" type="ORF">OE88DRAFT_1352562</name>
</gene>
<sequence length="170" mass="19605">MSEPVAYIPERNQCRLRVWSTIAVAHSSWKEWCYRTTIPSRDPDDLDSACVSDGNETRPERWSKIQNPVSISEADNNIIFAQGQASRSQLKNAEYRSRIIVGEMHSGHSKKVLDKQIEHVGRLQRQLERRTKRSLAYIADWRGQPYQRDIWLANQKAPGSCRLVRTPTTA</sequence>
<proteinExistence type="predicted"/>
<keyword evidence="2" id="KW-1185">Reference proteome</keyword>
<evidence type="ECO:0000313" key="1">
    <source>
        <dbReference type="EMBL" id="TFK53183.1"/>
    </source>
</evidence>
<name>A0A5C3N7B1_9AGAM</name>